<dbReference type="PANTHER" id="PTHR46160:SF9">
    <property type="entry name" value="PROTEIN PRY2-RELATED"/>
    <property type="match status" value="1"/>
</dbReference>
<protein>
    <submittedName>
        <fullName evidence="3">Si:dkey-31i7.1</fullName>
    </submittedName>
</protein>
<feature type="transmembrane region" description="Helical" evidence="1">
    <location>
        <begin position="130"/>
        <end position="153"/>
    </location>
</feature>
<feature type="domain" description="NIDO" evidence="2">
    <location>
        <begin position="66"/>
        <end position="188"/>
    </location>
</feature>
<organism evidence="3 4">
    <name type="scientific">Cynoglossus semilaevis</name>
    <name type="common">Tongue sole</name>
    <dbReference type="NCBI Taxonomy" id="244447"/>
    <lineage>
        <taxon>Eukaryota</taxon>
        <taxon>Metazoa</taxon>
        <taxon>Chordata</taxon>
        <taxon>Craniata</taxon>
        <taxon>Vertebrata</taxon>
        <taxon>Euteleostomi</taxon>
        <taxon>Actinopterygii</taxon>
        <taxon>Neopterygii</taxon>
        <taxon>Teleostei</taxon>
        <taxon>Neoteleostei</taxon>
        <taxon>Acanthomorphata</taxon>
        <taxon>Carangaria</taxon>
        <taxon>Pleuronectiformes</taxon>
        <taxon>Pleuronectoidei</taxon>
        <taxon>Cynoglossidae</taxon>
        <taxon>Cynoglossinae</taxon>
        <taxon>Cynoglossus</taxon>
    </lineage>
</organism>
<dbReference type="Proteomes" id="UP000265120">
    <property type="component" value="Chromosome 8"/>
</dbReference>
<proteinExistence type="predicted"/>
<accession>A0A3P8V6B5</accession>
<evidence type="ECO:0000313" key="3">
    <source>
        <dbReference type="Ensembl" id="ENSCSEP00000009644.1"/>
    </source>
</evidence>
<dbReference type="GeneTree" id="ENSGT01060000248786"/>
<keyword evidence="1" id="KW-0812">Transmembrane</keyword>
<reference evidence="3" key="3">
    <citation type="submission" date="2025-09" db="UniProtKB">
        <authorList>
            <consortium name="Ensembl"/>
        </authorList>
    </citation>
    <scope>IDENTIFICATION</scope>
</reference>
<dbReference type="SMART" id="SM00539">
    <property type="entry name" value="NIDO"/>
    <property type="match status" value="1"/>
</dbReference>
<keyword evidence="1" id="KW-1133">Transmembrane helix</keyword>
<keyword evidence="1" id="KW-0472">Membrane</keyword>
<dbReference type="InterPro" id="IPR052749">
    <property type="entry name" value="Alpha-tectorin"/>
</dbReference>
<sequence>PGGQEGRSACPVFTSIINLTMPKKNVSFSVKPGPVNQNGHLTFTSSWSSYTPVRFPVNGDRDFIAPFWTDLDNRRNGHVYYKQFTNGRVLQRATQDINTYFPGLNFNADFVFIATWYEIAYYPTSGTVSLYVLISGSQMTFVINVPLFFVFFLQAGYDTIRSSYYYTIPGSMTPSATGPNSNFRLGSNVKVVGPSKLTMDRGLYF</sequence>
<dbReference type="Ensembl" id="ENSCSET00000009756.1">
    <property type="protein sequence ID" value="ENSCSEP00000009644.1"/>
    <property type="gene ID" value="ENSCSEG00000006189.1"/>
</dbReference>
<reference evidence="3 4" key="1">
    <citation type="journal article" date="2014" name="Nat. Genet.">
        <title>Whole-genome sequence of a flatfish provides insights into ZW sex chromosome evolution and adaptation to a benthic lifestyle.</title>
        <authorList>
            <person name="Chen S."/>
            <person name="Zhang G."/>
            <person name="Shao C."/>
            <person name="Huang Q."/>
            <person name="Liu G."/>
            <person name="Zhang P."/>
            <person name="Song W."/>
            <person name="An N."/>
            <person name="Chalopin D."/>
            <person name="Volff J.N."/>
            <person name="Hong Y."/>
            <person name="Li Q."/>
            <person name="Sha Z."/>
            <person name="Zhou H."/>
            <person name="Xie M."/>
            <person name="Yu Q."/>
            <person name="Liu Y."/>
            <person name="Xiang H."/>
            <person name="Wang N."/>
            <person name="Wu K."/>
            <person name="Yang C."/>
            <person name="Zhou Q."/>
            <person name="Liao X."/>
            <person name="Yang L."/>
            <person name="Hu Q."/>
            <person name="Zhang J."/>
            <person name="Meng L."/>
            <person name="Jin L."/>
            <person name="Tian Y."/>
            <person name="Lian J."/>
            <person name="Yang J."/>
            <person name="Miao G."/>
            <person name="Liu S."/>
            <person name="Liang Z."/>
            <person name="Yan F."/>
            <person name="Li Y."/>
            <person name="Sun B."/>
            <person name="Zhang H."/>
            <person name="Zhang J."/>
            <person name="Zhu Y."/>
            <person name="Du M."/>
            <person name="Zhao Y."/>
            <person name="Schartl M."/>
            <person name="Tang Q."/>
            <person name="Wang J."/>
        </authorList>
    </citation>
    <scope>NUCLEOTIDE SEQUENCE</scope>
</reference>
<reference evidence="3" key="2">
    <citation type="submission" date="2025-08" db="UniProtKB">
        <authorList>
            <consortium name="Ensembl"/>
        </authorList>
    </citation>
    <scope>IDENTIFICATION</scope>
</reference>
<dbReference type="PROSITE" id="PS51220">
    <property type="entry name" value="NIDO"/>
    <property type="match status" value="1"/>
</dbReference>
<dbReference type="STRING" id="244447.ENSCSEP00000009644"/>
<dbReference type="OMA" id="NISPNRW"/>
<keyword evidence="4" id="KW-1185">Reference proteome</keyword>
<dbReference type="Pfam" id="PF06119">
    <property type="entry name" value="NIDO"/>
    <property type="match status" value="1"/>
</dbReference>
<evidence type="ECO:0000313" key="4">
    <source>
        <dbReference type="Proteomes" id="UP000265120"/>
    </source>
</evidence>
<dbReference type="AlphaFoldDB" id="A0A3P8V6B5"/>
<dbReference type="InParanoid" id="A0A3P8V6B5"/>
<evidence type="ECO:0000259" key="2">
    <source>
        <dbReference type="PROSITE" id="PS51220"/>
    </source>
</evidence>
<dbReference type="InterPro" id="IPR003886">
    <property type="entry name" value="NIDO_dom"/>
</dbReference>
<name>A0A3P8V6B5_CYNSE</name>
<dbReference type="GO" id="GO:0007160">
    <property type="term" value="P:cell-matrix adhesion"/>
    <property type="evidence" value="ECO:0007669"/>
    <property type="project" value="InterPro"/>
</dbReference>
<dbReference type="PANTHER" id="PTHR46160">
    <property type="entry name" value="ALPHA-TECTORIN-RELATED"/>
    <property type="match status" value="1"/>
</dbReference>
<evidence type="ECO:0000256" key="1">
    <source>
        <dbReference type="SAM" id="Phobius"/>
    </source>
</evidence>